<feature type="transmembrane region" description="Helical" evidence="7">
    <location>
        <begin position="243"/>
        <end position="260"/>
    </location>
</feature>
<name>A0A1M5C8D1_9FLAO</name>
<keyword evidence="9" id="KW-1185">Reference proteome</keyword>
<dbReference type="Proteomes" id="UP000184147">
    <property type="component" value="Unassembled WGS sequence"/>
</dbReference>
<comment type="subcellular location">
    <subcellularLocation>
        <location evidence="7">Cell membrane</location>
        <topology evidence="7">Multi-pass membrane protein</topology>
    </subcellularLocation>
</comment>
<accession>A0A1M5C8D1</accession>
<keyword evidence="4 7" id="KW-0812">Transmembrane</keyword>
<proteinExistence type="inferred from homology"/>
<dbReference type="InterPro" id="IPR001640">
    <property type="entry name" value="Lgt"/>
</dbReference>
<dbReference type="Pfam" id="PF01790">
    <property type="entry name" value="LGT"/>
    <property type="match status" value="1"/>
</dbReference>
<evidence type="ECO:0000256" key="6">
    <source>
        <dbReference type="ARBA" id="ARBA00023136"/>
    </source>
</evidence>
<dbReference type="GO" id="GO:0042158">
    <property type="term" value="P:lipoprotein biosynthetic process"/>
    <property type="evidence" value="ECO:0007669"/>
    <property type="project" value="UniProtKB-UniRule"/>
</dbReference>
<comment type="similarity">
    <text evidence="1 7">Belongs to the Lgt family.</text>
</comment>
<comment type="catalytic activity">
    <reaction evidence="7">
        <text>L-cysteinyl-[prolipoprotein] + a 1,2-diacyl-sn-glycero-3-phospho-(1'-sn-glycerol) = an S-1,2-diacyl-sn-glyceryl-L-cysteinyl-[prolipoprotein] + sn-glycerol 1-phosphate + H(+)</text>
        <dbReference type="Rhea" id="RHEA:56712"/>
        <dbReference type="Rhea" id="RHEA-COMP:14679"/>
        <dbReference type="Rhea" id="RHEA-COMP:14680"/>
        <dbReference type="ChEBI" id="CHEBI:15378"/>
        <dbReference type="ChEBI" id="CHEBI:29950"/>
        <dbReference type="ChEBI" id="CHEBI:57685"/>
        <dbReference type="ChEBI" id="CHEBI:64716"/>
        <dbReference type="ChEBI" id="CHEBI:140658"/>
        <dbReference type="EC" id="2.5.1.145"/>
    </reaction>
</comment>
<evidence type="ECO:0000313" key="9">
    <source>
        <dbReference type="Proteomes" id="UP000184147"/>
    </source>
</evidence>
<dbReference type="EC" id="2.5.1.145" evidence="7"/>
<feature type="transmembrane region" description="Helical" evidence="7">
    <location>
        <begin position="93"/>
        <end position="117"/>
    </location>
</feature>
<feature type="transmembrane region" description="Helical" evidence="7">
    <location>
        <begin position="214"/>
        <end position="234"/>
    </location>
</feature>
<dbReference type="NCBIfam" id="TIGR00544">
    <property type="entry name" value="lgt"/>
    <property type="match status" value="1"/>
</dbReference>
<comment type="pathway">
    <text evidence="7">Protein modification; lipoprotein biosynthesis (diacylglyceryl transfer).</text>
</comment>
<dbReference type="RefSeq" id="WP_073363715.1">
    <property type="nucleotide sequence ID" value="NZ_FQVQ01000011.1"/>
</dbReference>
<keyword evidence="5 7" id="KW-1133">Transmembrane helix</keyword>
<dbReference type="STRING" id="1124188.SAMN05444377_1115"/>
<reference evidence="8 9" key="1">
    <citation type="submission" date="2016-11" db="EMBL/GenBank/DDBJ databases">
        <authorList>
            <person name="Jaros S."/>
            <person name="Januszkiewicz K."/>
            <person name="Wedrychowicz H."/>
        </authorList>
    </citation>
    <scope>NUCLEOTIDE SEQUENCE [LARGE SCALE GENOMIC DNA]</scope>
    <source>
        <strain evidence="8 9">DSM 25660</strain>
    </source>
</reference>
<dbReference type="UniPathway" id="UPA00664"/>
<feature type="transmembrane region" description="Helical" evidence="7">
    <location>
        <begin position="14"/>
        <end position="32"/>
    </location>
</feature>
<sequence length="308" mass="35418">MIWNPMEGIHLGPLTIRIYSLMFVIAFALGWYIMKRIYENEKESMEKLDTLFIWTVLATLLGARLGQVFFYDWEYFKNHKLEILLPFRFEPEFQFTGFAGLASHGAAIAIIITMYFYSKKIINRPLLWVLDRVVIPVASGAVFVRIGNFFNSEITGLATDASNPFAVKFVREYYSPETIMAKTGIPNPDAAYDALVNNPKFASLLAQVPYSHPAQLYESFCYIFVFALLFFLYWRTKAAEKHGLIFGVFLIALWSIRFVVEFVKSKQGGLEDVFGQFTTGQWLSIPFILVGLYFLFMAEKPLPEDIEL</sequence>
<dbReference type="GO" id="GO:0005886">
    <property type="term" value="C:plasma membrane"/>
    <property type="evidence" value="ECO:0007669"/>
    <property type="project" value="UniProtKB-SubCell"/>
</dbReference>
<evidence type="ECO:0000256" key="5">
    <source>
        <dbReference type="ARBA" id="ARBA00022989"/>
    </source>
</evidence>
<feature type="transmembrane region" description="Helical" evidence="7">
    <location>
        <begin position="52"/>
        <end position="73"/>
    </location>
</feature>
<dbReference type="PANTHER" id="PTHR30589">
    <property type="entry name" value="PROLIPOPROTEIN DIACYLGLYCERYL TRANSFERASE"/>
    <property type="match status" value="1"/>
</dbReference>
<keyword evidence="6 7" id="KW-0472">Membrane</keyword>
<dbReference type="HAMAP" id="MF_01147">
    <property type="entry name" value="Lgt"/>
    <property type="match status" value="1"/>
</dbReference>
<protein>
    <recommendedName>
        <fullName evidence="7">Phosphatidylglycerol--prolipoprotein diacylglyceryl transferase</fullName>
        <ecNumber evidence="7">2.5.1.145</ecNumber>
    </recommendedName>
</protein>
<feature type="transmembrane region" description="Helical" evidence="7">
    <location>
        <begin position="280"/>
        <end position="298"/>
    </location>
</feature>
<keyword evidence="8" id="KW-0449">Lipoprotein</keyword>
<evidence type="ECO:0000256" key="1">
    <source>
        <dbReference type="ARBA" id="ARBA00007150"/>
    </source>
</evidence>
<feature type="binding site" evidence="7">
    <location>
        <position position="145"/>
    </location>
    <ligand>
        <name>a 1,2-diacyl-sn-glycero-3-phospho-(1'-sn-glycerol)</name>
        <dbReference type="ChEBI" id="CHEBI:64716"/>
    </ligand>
</feature>
<evidence type="ECO:0000256" key="2">
    <source>
        <dbReference type="ARBA" id="ARBA00022475"/>
    </source>
</evidence>
<feature type="transmembrane region" description="Helical" evidence="7">
    <location>
        <begin position="129"/>
        <end position="150"/>
    </location>
</feature>
<keyword evidence="3 7" id="KW-0808">Transferase</keyword>
<dbReference type="OrthoDB" id="871140at2"/>
<comment type="function">
    <text evidence="7">Catalyzes the transfer of the diacylglyceryl group from phosphatidylglycerol to the sulfhydryl group of the N-terminal cysteine of a prolipoprotein, the first step in the formation of mature lipoproteins.</text>
</comment>
<keyword evidence="2 7" id="KW-1003">Cell membrane</keyword>
<evidence type="ECO:0000256" key="4">
    <source>
        <dbReference type="ARBA" id="ARBA00022692"/>
    </source>
</evidence>
<dbReference type="GO" id="GO:0008961">
    <property type="term" value="F:phosphatidylglycerol-prolipoprotein diacylglyceryl transferase activity"/>
    <property type="evidence" value="ECO:0007669"/>
    <property type="project" value="UniProtKB-UniRule"/>
</dbReference>
<evidence type="ECO:0000256" key="3">
    <source>
        <dbReference type="ARBA" id="ARBA00022679"/>
    </source>
</evidence>
<gene>
    <name evidence="7" type="primary">lgt</name>
    <name evidence="8" type="ORF">SAMN05444377_1115</name>
</gene>
<dbReference type="EMBL" id="FQVQ01000011">
    <property type="protein sequence ID" value="SHF50981.1"/>
    <property type="molecule type" value="Genomic_DNA"/>
</dbReference>
<evidence type="ECO:0000313" key="8">
    <source>
        <dbReference type="EMBL" id="SHF50981.1"/>
    </source>
</evidence>
<evidence type="ECO:0000256" key="7">
    <source>
        <dbReference type="HAMAP-Rule" id="MF_01147"/>
    </source>
</evidence>
<organism evidence="8 9">
    <name type="scientific">Flavobacterium fontis</name>
    <dbReference type="NCBI Taxonomy" id="1124188"/>
    <lineage>
        <taxon>Bacteria</taxon>
        <taxon>Pseudomonadati</taxon>
        <taxon>Bacteroidota</taxon>
        <taxon>Flavobacteriia</taxon>
        <taxon>Flavobacteriales</taxon>
        <taxon>Flavobacteriaceae</taxon>
        <taxon>Flavobacterium</taxon>
    </lineage>
</organism>
<dbReference type="AlphaFoldDB" id="A0A1M5C8D1"/>
<dbReference type="PANTHER" id="PTHR30589:SF0">
    <property type="entry name" value="PHOSPHATIDYLGLYCEROL--PROLIPOPROTEIN DIACYLGLYCERYL TRANSFERASE"/>
    <property type="match status" value="1"/>
</dbReference>